<accession>A0A1W0A151</accession>
<evidence type="ECO:0000313" key="2">
    <source>
        <dbReference type="EMBL" id="OQS04004.1"/>
    </source>
</evidence>
<keyword evidence="1" id="KW-1133">Transmembrane helix</keyword>
<proteinExistence type="predicted"/>
<keyword evidence="1" id="KW-0812">Transmembrane</keyword>
<gene>
    <name evidence="2" type="ORF">THRCLA_21004</name>
</gene>
<organism evidence="2 3">
    <name type="scientific">Thraustotheca clavata</name>
    <dbReference type="NCBI Taxonomy" id="74557"/>
    <lineage>
        <taxon>Eukaryota</taxon>
        <taxon>Sar</taxon>
        <taxon>Stramenopiles</taxon>
        <taxon>Oomycota</taxon>
        <taxon>Saprolegniomycetes</taxon>
        <taxon>Saprolegniales</taxon>
        <taxon>Achlyaceae</taxon>
        <taxon>Thraustotheca</taxon>
    </lineage>
</organism>
<evidence type="ECO:0000313" key="3">
    <source>
        <dbReference type="Proteomes" id="UP000243217"/>
    </source>
</evidence>
<dbReference type="Proteomes" id="UP000243217">
    <property type="component" value="Unassembled WGS sequence"/>
</dbReference>
<dbReference type="EMBL" id="JNBS01000697">
    <property type="protein sequence ID" value="OQS04004.1"/>
    <property type="molecule type" value="Genomic_DNA"/>
</dbReference>
<feature type="transmembrane region" description="Helical" evidence="1">
    <location>
        <begin position="87"/>
        <end position="104"/>
    </location>
</feature>
<name>A0A1W0A151_9STRA</name>
<reference evidence="2 3" key="1">
    <citation type="journal article" date="2014" name="Genome Biol. Evol.">
        <title>The secreted proteins of Achlya hypogyna and Thraustotheca clavata identify the ancestral oomycete secretome and reveal gene acquisitions by horizontal gene transfer.</title>
        <authorList>
            <person name="Misner I."/>
            <person name="Blouin N."/>
            <person name="Leonard G."/>
            <person name="Richards T.A."/>
            <person name="Lane C.E."/>
        </authorList>
    </citation>
    <scope>NUCLEOTIDE SEQUENCE [LARGE SCALE GENOMIC DNA]</scope>
    <source>
        <strain evidence="2 3">ATCC 34112</strain>
    </source>
</reference>
<sequence>MALAQKLINNNQYSQALCVLVVIFMNMKEYAYWFTDFNDPENVESTFNAFHKLMQQVLKQSDETLKLVGRNILVSEMKKLGDVVKQFSSVLIVSYGSFLLIYYIPAG</sequence>
<keyword evidence="3" id="KW-1185">Reference proteome</keyword>
<protein>
    <submittedName>
        <fullName evidence="2">Uncharacterized protein</fullName>
    </submittedName>
</protein>
<dbReference type="AlphaFoldDB" id="A0A1W0A151"/>
<comment type="caution">
    <text evidence="2">The sequence shown here is derived from an EMBL/GenBank/DDBJ whole genome shotgun (WGS) entry which is preliminary data.</text>
</comment>
<evidence type="ECO:0000256" key="1">
    <source>
        <dbReference type="SAM" id="Phobius"/>
    </source>
</evidence>
<dbReference type="OrthoDB" id="10407159at2759"/>
<keyword evidence="1" id="KW-0472">Membrane</keyword>